<protein>
    <submittedName>
        <fullName evidence="2">Uncharacterized protein</fullName>
    </submittedName>
</protein>
<organism evidence="2 3">
    <name type="scientific">Rousettus aegyptiacus</name>
    <name type="common">Egyptian fruit bat</name>
    <name type="synonym">Pteropus aegyptiacus</name>
    <dbReference type="NCBI Taxonomy" id="9407"/>
    <lineage>
        <taxon>Eukaryota</taxon>
        <taxon>Metazoa</taxon>
        <taxon>Chordata</taxon>
        <taxon>Craniata</taxon>
        <taxon>Vertebrata</taxon>
        <taxon>Euteleostomi</taxon>
        <taxon>Mammalia</taxon>
        <taxon>Eutheria</taxon>
        <taxon>Laurasiatheria</taxon>
        <taxon>Chiroptera</taxon>
        <taxon>Yinpterochiroptera</taxon>
        <taxon>Pteropodoidea</taxon>
        <taxon>Pteropodidae</taxon>
        <taxon>Rousettinae</taxon>
        <taxon>Rousettus</taxon>
    </lineage>
</organism>
<dbReference type="EMBL" id="JACASE010000014">
    <property type="protein sequence ID" value="KAF6410710.1"/>
    <property type="molecule type" value="Genomic_DNA"/>
</dbReference>
<evidence type="ECO:0000313" key="3">
    <source>
        <dbReference type="Proteomes" id="UP000593571"/>
    </source>
</evidence>
<evidence type="ECO:0000313" key="2">
    <source>
        <dbReference type="EMBL" id="KAF6410710.1"/>
    </source>
</evidence>
<comment type="caution">
    <text evidence="2">The sequence shown here is derived from an EMBL/GenBank/DDBJ whole genome shotgun (WGS) entry which is preliminary data.</text>
</comment>
<reference evidence="2 3" key="1">
    <citation type="journal article" date="2020" name="Nature">
        <title>Six reference-quality genomes reveal evolution of bat adaptations.</title>
        <authorList>
            <person name="Jebb D."/>
            <person name="Huang Z."/>
            <person name="Pippel M."/>
            <person name="Hughes G.M."/>
            <person name="Lavrichenko K."/>
            <person name="Devanna P."/>
            <person name="Winkler S."/>
            <person name="Jermiin L.S."/>
            <person name="Skirmuntt E.C."/>
            <person name="Katzourakis A."/>
            <person name="Burkitt-Gray L."/>
            <person name="Ray D.A."/>
            <person name="Sullivan K.A.M."/>
            <person name="Roscito J.G."/>
            <person name="Kirilenko B.M."/>
            <person name="Davalos L.M."/>
            <person name="Corthals A.P."/>
            <person name="Power M.L."/>
            <person name="Jones G."/>
            <person name="Ransome R.D."/>
            <person name="Dechmann D.K.N."/>
            <person name="Locatelli A.G."/>
            <person name="Puechmaille S.J."/>
            <person name="Fedrigo O."/>
            <person name="Jarvis E.D."/>
            <person name="Hiller M."/>
            <person name="Vernes S.C."/>
            <person name="Myers E.W."/>
            <person name="Teeling E.C."/>
        </authorList>
    </citation>
    <scope>NUCLEOTIDE SEQUENCE [LARGE SCALE GENOMIC DNA]</scope>
    <source>
        <strain evidence="2">MRouAeg1</strain>
        <tissue evidence="2">Muscle</tissue>
    </source>
</reference>
<name>A0A7J8CIM3_ROUAE</name>
<feature type="signal peptide" evidence="1">
    <location>
        <begin position="1"/>
        <end position="15"/>
    </location>
</feature>
<sequence length="135" mass="14877">MRIFLKLIMSTPCLTSSNVPVCLQWGMKSNFPTVDLISRIHHSLLPHSPFLPALIVCSLLSMPQSLTSVPLAVVLFPTGVHCHTLHLFPSLAILSLSFSAHQWSPLWSRFPDLPRNEGASSSSLLCVISISSRYP</sequence>
<accession>A0A7J8CIM3</accession>
<dbReference type="AlphaFoldDB" id="A0A7J8CIM3"/>
<proteinExistence type="predicted"/>
<keyword evidence="3" id="KW-1185">Reference proteome</keyword>
<gene>
    <name evidence="2" type="ORF">HJG63_009158</name>
</gene>
<dbReference type="Proteomes" id="UP000593571">
    <property type="component" value="Unassembled WGS sequence"/>
</dbReference>
<keyword evidence="1" id="KW-0732">Signal</keyword>
<feature type="chain" id="PRO_5029564624" evidence="1">
    <location>
        <begin position="16"/>
        <end position="135"/>
    </location>
</feature>
<evidence type="ECO:0000256" key="1">
    <source>
        <dbReference type="SAM" id="SignalP"/>
    </source>
</evidence>